<dbReference type="PANTHER" id="PTHR21436:SF2">
    <property type="entry name" value="COILED-COIL DOMAIN-CONTAINING PROTEIN 142"/>
    <property type="match status" value="1"/>
</dbReference>
<dbReference type="Ensembl" id="ENSSDUT00000001068.1">
    <property type="protein sequence ID" value="ENSSDUP00000001021.1"/>
    <property type="gene ID" value="ENSSDUG00000000841.1"/>
</dbReference>
<name>A0A3B4T4F2_SERDU</name>
<protein>
    <submittedName>
        <fullName evidence="3">Coiled-coil domain containing 142</fullName>
    </submittedName>
</protein>
<reference evidence="3" key="1">
    <citation type="submission" date="2025-08" db="UniProtKB">
        <authorList>
            <consortium name="Ensembl"/>
        </authorList>
    </citation>
    <scope>IDENTIFICATION</scope>
</reference>
<organism evidence="3 4">
    <name type="scientific">Seriola dumerili</name>
    <name type="common">Greater amberjack</name>
    <name type="synonym">Caranx dumerili</name>
    <dbReference type="NCBI Taxonomy" id="41447"/>
    <lineage>
        <taxon>Eukaryota</taxon>
        <taxon>Metazoa</taxon>
        <taxon>Chordata</taxon>
        <taxon>Craniata</taxon>
        <taxon>Vertebrata</taxon>
        <taxon>Euteleostomi</taxon>
        <taxon>Actinopterygii</taxon>
        <taxon>Neopterygii</taxon>
        <taxon>Teleostei</taxon>
        <taxon>Neoteleostei</taxon>
        <taxon>Acanthomorphata</taxon>
        <taxon>Carangaria</taxon>
        <taxon>Carangiformes</taxon>
        <taxon>Carangidae</taxon>
        <taxon>Seriola</taxon>
    </lineage>
</organism>
<feature type="compositionally biased region" description="Polar residues" evidence="1">
    <location>
        <begin position="471"/>
        <end position="481"/>
    </location>
</feature>
<keyword evidence="4" id="KW-1185">Reference proteome</keyword>
<evidence type="ECO:0000313" key="3">
    <source>
        <dbReference type="Ensembl" id="ENSSDUP00000001021.1"/>
    </source>
</evidence>
<dbReference type="GeneTree" id="ENSGT00390000009871"/>
<reference evidence="3" key="2">
    <citation type="submission" date="2025-09" db="UniProtKB">
        <authorList>
            <consortium name="Ensembl"/>
        </authorList>
    </citation>
    <scope>IDENTIFICATION</scope>
</reference>
<evidence type="ECO:0000259" key="2">
    <source>
        <dbReference type="Pfam" id="PF14923"/>
    </source>
</evidence>
<feature type="compositionally biased region" description="Polar residues" evidence="1">
    <location>
        <begin position="503"/>
        <end position="512"/>
    </location>
</feature>
<dbReference type="AlphaFoldDB" id="A0A3B4T4F2"/>
<feature type="region of interest" description="Disordered" evidence="1">
    <location>
        <begin position="1"/>
        <end position="27"/>
    </location>
</feature>
<dbReference type="OMA" id="TWEQLQH"/>
<feature type="region of interest" description="Disordered" evidence="1">
    <location>
        <begin position="1097"/>
        <end position="1119"/>
    </location>
</feature>
<dbReference type="InterPro" id="IPR026700">
    <property type="entry name" value="CCDC142"/>
</dbReference>
<dbReference type="PANTHER" id="PTHR21436">
    <property type="entry name" value="COILED-COIL DOMAIN-CONTAINING PROTEIN 142"/>
    <property type="match status" value="1"/>
</dbReference>
<evidence type="ECO:0000256" key="1">
    <source>
        <dbReference type="SAM" id="MobiDB-lite"/>
    </source>
</evidence>
<dbReference type="Proteomes" id="UP000261420">
    <property type="component" value="Unplaced"/>
</dbReference>
<dbReference type="STRING" id="41447.ENSSDUP00000001021"/>
<sequence length="1156" mass="128194">MDQNNPETLKDPGGEPGLTADWNNSESVCPEKEQRRCLVTEDVTTNGSWSQSSISRSLQRAETLLRTTFNPSLKWLFHSRSQDEDAEEGHFVVAHNLVSRSSARLLRLQQALLTVAPQWQLVGGAQVGSPQVCVKGIPEREAEGGVVLVPSSSSLQGPYRTLWRLLEQRSLLLFIHEYTRRARLAAAYISRVSHLLEEQLRRPHLTPHQTLSSLSSFRVSLGSLSQELRVHLNHWSCLFSKVQSDHYLRPALVQQTRLLVEIKQTLDSLGLQALVLMEHYVCVILSAVAQAELDSVPREVLQDILAGTDVYNQAVEEQRAQRSATQLRTAVLLRAHHSTLDPGLPHSKQHHPAAFSVRELTVILAVHHAETAAEQLRSWASAQSCQVCQVHHTQEAGTSSVRSSISCGTCTLRPEWTWEQLQHTFLIPPPLLSSHQPTLQLHQDSAENHLPVLAKPTSVQQRPDCSDKDPTSQCQTHIPRNSPIQASVETVDLAQPHVENCEPPQTISPPSESSHRLSAPPVSAVCQQERSSVELLFQLLVSCSDLLVPLVSHTEAPAEPLLPHTPTDVTVTAPIISTDDSVELNRLSTDLNTEGSQADWAELDMTTRLETTCSSGFQRDRDPEGEGTVGLEGTAVAPDCVRPHSVQWLDLGQSLVFADLLGQYRALLWTLCSRALWLQMFVPPAGNAAGSINLQDNHRGFQILDRLSRASKTEDLVPKECRAMLEDFRLNLLVCTAHAQWDYVLCRGLGSALKDKCLIDGSHSVMSSSKMMSVTMEHFLLLTPPLLSSLCCQLSDSRSSGSSSLLTLHRQSVSLVLATVQLSTFWILSKAYQFLSSWSLNRFLLITQGDLKELRESLEVMVRQTRSLMMTPDSDYYSSLLLRQQLEALDRAVSELQTFSSLVLKTFSSDCKRMSGEIFEQTMPSSVHWKHSHRTGFPSSPSEYASLAAQTVIGQVLEGVAPLSDDARVQALSVTMTAFLEAWMEHILKQKIKFSVQGALQLKQDFDSIRELIQSDRYGLSADLHQHLLSLRVFQQVDSAVVCLLQQPQAKPYLQSRTWEPFTRCCPAGSRDSSDAAVGSSITNLGYVEGEDLTQADPSVMTSDLPPVDPSNPGEPYLAPSLALGPVQQEWLDLRIHGSARRWRLPGLQCLSKSEP</sequence>
<feature type="domain" description="Coiled-coil protein 142 C-terminal" evidence="2">
    <location>
        <begin position="667"/>
        <end position="1100"/>
    </location>
</feature>
<proteinExistence type="predicted"/>
<accession>A0A3B4T4F2</accession>
<dbReference type="Pfam" id="PF14923">
    <property type="entry name" value="CCDC142"/>
    <property type="match status" value="1"/>
</dbReference>
<dbReference type="InterPro" id="IPR055350">
    <property type="entry name" value="CCDC142_C"/>
</dbReference>
<evidence type="ECO:0000313" key="4">
    <source>
        <dbReference type="Proteomes" id="UP000261420"/>
    </source>
</evidence>
<feature type="region of interest" description="Disordered" evidence="1">
    <location>
        <begin position="457"/>
        <end position="481"/>
    </location>
</feature>
<feature type="region of interest" description="Disordered" evidence="1">
    <location>
        <begin position="499"/>
        <end position="520"/>
    </location>
</feature>